<protein>
    <submittedName>
        <fullName evidence="2">Uncharacterized protein</fullName>
    </submittedName>
</protein>
<sequence>MPLGLSPDIIRIIMYICPQIITHFYFVFITRTQTQGTYLPLPFSAQ</sequence>
<name>A0A0B0NK25_GOSAR</name>
<feature type="transmembrane region" description="Helical" evidence="1">
    <location>
        <begin position="12"/>
        <end position="29"/>
    </location>
</feature>
<proteinExistence type="predicted"/>
<organism evidence="2 3">
    <name type="scientific">Gossypium arboreum</name>
    <name type="common">Tree cotton</name>
    <name type="synonym">Gossypium nanking</name>
    <dbReference type="NCBI Taxonomy" id="29729"/>
    <lineage>
        <taxon>Eukaryota</taxon>
        <taxon>Viridiplantae</taxon>
        <taxon>Streptophyta</taxon>
        <taxon>Embryophyta</taxon>
        <taxon>Tracheophyta</taxon>
        <taxon>Spermatophyta</taxon>
        <taxon>Magnoliopsida</taxon>
        <taxon>eudicotyledons</taxon>
        <taxon>Gunneridae</taxon>
        <taxon>Pentapetalae</taxon>
        <taxon>rosids</taxon>
        <taxon>malvids</taxon>
        <taxon>Malvales</taxon>
        <taxon>Malvaceae</taxon>
        <taxon>Malvoideae</taxon>
        <taxon>Gossypium</taxon>
    </lineage>
</organism>
<gene>
    <name evidence="2" type="ORF">F383_03277</name>
</gene>
<evidence type="ECO:0000313" key="2">
    <source>
        <dbReference type="EMBL" id="KHG13007.1"/>
    </source>
</evidence>
<evidence type="ECO:0000256" key="1">
    <source>
        <dbReference type="SAM" id="Phobius"/>
    </source>
</evidence>
<evidence type="ECO:0000313" key="3">
    <source>
        <dbReference type="Proteomes" id="UP000032142"/>
    </source>
</evidence>
<keyword evidence="1" id="KW-0472">Membrane</keyword>
<reference evidence="3" key="1">
    <citation type="submission" date="2014-09" db="EMBL/GenBank/DDBJ databases">
        <authorList>
            <person name="Mudge J."/>
            <person name="Ramaraj T."/>
            <person name="Lindquist I.E."/>
            <person name="Bharti A.K."/>
            <person name="Sundararajan A."/>
            <person name="Cameron C.T."/>
            <person name="Woodward J.E."/>
            <person name="May G.D."/>
            <person name="Brubaker C."/>
            <person name="Broadhvest J."/>
            <person name="Wilkins T.A."/>
        </authorList>
    </citation>
    <scope>NUCLEOTIDE SEQUENCE</scope>
    <source>
        <strain evidence="3">cv. AKA8401</strain>
    </source>
</reference>
<dbReference type="Proteomes" id="UP000032142">
    <property type="component" value="Unassembled WGS sequence"/>
</dbReference>
<keyword evidence="1" id="KW-0812">Transmembrane</keyword>
<dbReference type="AlphaFoldDB" id="A0A0B0NK25"/>
<keyword evidence="1" id="KW-1133">Transmembrane helix</keyword>
<dbReference type="EMBL" id="KN398696">
    <property type="protein sequence ID" value="KHG13007.1"/>
    <property type="molecule type" value="Genomic_DNA"/>
</dbReference>
<keyword evidence="3" id="KW-1185">Reference proteome</keyword>
<accession>A0A0B0NK25</accession>